<dbReference type="PROSITE" id="PS51832">
    <property type="entry name" value="HD_GYP"/>
    <property type="match status" value="1"/>
</dbReference>
<organism evidence="2">
    <name type="scientific">hydrothermal vent metagenome</name>
    <dbReference type="NCBI Taxonomy" id="652676"/>
    <lineage>
        <taxon>unclassified sequences</taxon>
        <taxon>metagenomes</taxon>
        <taxon>ecological metagenomes</taxon>
    </lineage>
</organism>
<name>A0A3B1ALQ7_9ZZZZ</name>
<proteinExistence type="predicted"/>
<dbReference type="InterPro" id="IPR037522">
    <property type="entry name" value="HD_GYP_dom"/>
</dbReference>
<feature type="domain" description="HD-GYP" evidence="1">
    <location>
        <begin position="171"/>
        <end position="295"/>
    </location>
</feature>
<dbReference type="Pfam" id="PF13487">
    <property type="entry name" value="HD_5"/>
    <property type="match status" value="1"/>
</dbReference>
<dbReference type="EMBL" id="UOFW01000019">
    <property type="protein sequence ID" value="VAX02651.1"/>
    <property type="molecule type" value="Genomic_DNA"/>
</dbReference>
<dbReference type="SUPFAM" id="SSF52172">
    <property type="entry name" value="CheY-like"/>
    <property type="match status" value="1"/>
</dbReference>
<evidence type="ECO:0000313" key="2">
    <source>
        <dbReference type="EMBL" id="VAX02651.1"/>
    </source>
</evidence>
<dbReference type="PANTHER" id="PTHR43155:SF2">
    <property type="entry name" value="CYCLIC DI-GMP PHOSPHODIESTERASE PA4108"/>
    <property type="match status" value="1"/>
</dbReference>
<dbReference type="InterPro" id="IPR006675">
    <property type="entry name" value="HDIG_dom"/>
</dbReference>
<evidence type="ECO:0000259" key="1">
    <source>
        <dbReference type="PROSITE" id="PS51832"/>
    </source>
</evidence>
<dbReference type="CDD" id="cd00077">
    <property type="entry name" value="HDc"/>
    <property type="match status" value="1"/>
</dbReference>
<feature type="non-terminal residue" evidence="2">
    <location>
        <position position="295"/>
    </location>
</feature>
<dbReference type="Gene3D" id="1.10.3210.10">
    <property type="entry name" value="Hypothetical protein af1432"/>
    <property type="match status" value="1"/>
</dbReference>
<protein>
    <recommendedName>
        <fullName evidence="1">HD-GYP domain-containing protein</fullName>
    </recommendedName>
</protein>
<dbReference type="AlphaFoldDB" id="A0A3B1ALQ7"/>
<dbReference type="NCBIfam" id="TIGR00277">
    <property type="entry name" value="HDIG"/>
    <property type="match status" value="1"/>
</dbReference>
<dbReference type="InterPro" id="IPR003607">
    <property type="entry name" value="HD/PDEase_dom"/>
</dbReference>
<dbReference type="SUPFAM" id="SSF109604">
    <property type="entry name" value="HD-domain/PDEase-like"/>
    <property type="match status" value="1"/>
</dbReference>
<accession>A0A3B1ALQ7</accession>
<reference evidence="2" key="1">
    <citation type="submission" date="2018-06" db="EMBL/GenBank/DDBJ databases">
        <authorList>
            <person name="Zhirakovskaya E."/>
        </authorList>
    </citation>
    <scope>NUCLEOTIDE SEQUENCE</scope>
</reference>
<dbReference type="PANTHER" id="PTHR43155">
    <property type="entry name" value="CYCLIC DI-GMP PHOSPHODIESTERASE PA4108-RELATED"/>
    <property type="match status" value="1"/>
</dbReference>
<dbReference type="InterPro" id="IPR011006">
    <property type="entry name" value="CheY-like_superfamily"/>
</dbReference>
<sequence length="295" mass="33292">MSKNIAITIVQDNKTINKTYIGLLKQHYNVKLIDINAIITESFINSELMIIQINLNDPNAIAPLKSLMALPERSHIPALFLLREFSRREIIQASTLGATDYTTYPCPEDSFLQLVYNMIHKSGKKIWAQLSETQEEALKVSLKVVENTFRNASLGLEVSQKDVKDSCNLIIEATAKDGLTEWMNTIRQHHVYTYRHSMMVCGYLLSFGMLLGLSKTDLQMLAVGGMIHDIGKAKVPLEILDKSTALTPEEIDIIKKHPEDGRHILKKQNWDKVMIDIAAHHHEKLDGTGYPSGLK</sequence>
<gene>
    <name evidence="2" type="ORF">MNBD_ALPHA03-1342</name>
</gene>